<evidence type="ECO:0000256" key="1">
    <source>
        <dbReference type="PROSITE-ProRule" id="PRU00047"/>
    </source>
</evidence>
<dbReference type="GO" id="GO:0005737">
    <property type="term" value="C:cytoplasm"/>
    <property type="evidence" value="ECO:0007669"/>
    <property type="project" value="UniProtKB-ARBA"/>
</dbReference>
<dbReference type="GO" id="GO:0003676">
    <property type="term" value="F:nucleic acid binding"/>
    <property type="evidence" value="ECO:0007669"/>
    <property type="project" value="InterPro"/>
</dbReference>
<keyword evidence="1" id="KW-0479">Metal-binding</keyword>
<keyword evidence="5" id="KW-1185">Reference proteome</keyword>
<dbReference type="GO" id="GO:0008270">
    <property type="term" value="F:zinc ion binding"/>
    <property type="evidence" value="ECO:0007669"/>
    <property type="project" value="UniProtKB-KW"/>
</dbReference>
<evidence type="ECO:0000259" key="3">
    <source>
        <dbReference type="PROSITE" id="PS50158"/>
    </source>
</evidence>
<gene>
    <name evidence="4" type="primary">Acey_s0025.g1175</name>
    <name evidence="4" type="ORF">Y032_0025g1175</name>
</gene>
<feature type="region of interest" description="Disordered" evidence="2">
    <location>
        <begin position="1"/>
        <end position="20"/>
    </location>
</feature>
<dbReference type="Gene3D" id="4.10.60.10">
    <property type="entry name" value="Zinc finger, CCHC-type"/>
    <property type="match status" value="1"/>
</dbReference>
<feature type="region of interest" description="Disordered" evidence="2">
    <location>
        <begin position="219"/>
        <end position="238"/>
    </location>
</feature>
<dbReference type="SMART" id="SM00343">
    <property type="entry name" value="ZnF_C2HC"/>
    <property type="match status" value="2"/>
</dbReference>
<proteinExistence type="predicted"/>
<dbReference type="Pfam" id="PF00098">
    <property type="entry name" value="zf-CCHC"/>
    <property type="match status" value="1"/>
</dbReference>
<dbReference type="PANTHER" id="PTHR33198:SF19">
    <property type="entry name" value="CCHC-TYPE DOMAIN-CONTAINING PROTEIN"/>
    <property type="match status" value="1"/>
</dbReference>
<dbReference type="AlphaFoldDB" id="A0A016UXB8"/>
<sequence>MSTTPETQESVGKVGGSAAVPDGGSSWDAYRGRAPGPYVPESSWRTWWKLFNNFLALRRVVDETDKRLIFLQEVGGANYELLESLLQGKELESATLEELREAMERHFQPKKLILAERFAMMSKAQKTGQTLQEYFAEVQKAANECMFEKVSDVRDAMVTIVFIGGLASVETRKRLLEKEHLTSKEALEVAEAFERVGKNAPHLKEGQSTLGISAVRTNKMPARQSSGTAEGRSRSKKVDTRLKREAFRSVVRKNDDFRSVDCRICGKRGHIAANCYLRGKAHCRLCSKPGHIARTCWSKRPQAGSLRKVNWCAESDELDSDSEESILLENVHTINMLQVGRELTKKLVTRRSRREVLVQRWRRDPESLVRKSDTRRSRCEVPAELLRQEELNEVGDI</sequence>
<feature type="domain" description="CCHC-type" evidence="3">
    <location>
        <begin position="262"/>
        <end position="275"/>
    </location>
</feature>
<dbReference type="InterPro" id="IPR036875">
    <property type="entry name" value="Znf_CCHC_sf"/>
</dbReference>
<feature type="compositionally biased region" description="Polar residues" evidence="2">
    <location>
        <begin position="1"/>
        <end position="10"/>
    </location>
</feature>
<dbReference type="PROSITE" id="PS50158">
    <property type="entry name" value="ZF_CCHC"/>
    <property type="match status" value="2"/>
</dbReference>
<evidence type="ECO:0000313" key="4">
    <source>
        <dbReference type="EMBL" id="EYC19103.1"/>
    </source>
</evidence>
<organism evidence="4 5">
    <name type="scientific">Ancylostoma ceylanicum</name>
    <dbReference type="NCBI Taxonomy" id="53326"/>
    <lineage>
        <taxon>Eukaryota</taxon>
        <taxon>Metazoa</taxon>
        <taxon>Ecdysozoa</taxon>
        <taxon>Nematoda</taxon>
        <taxon>Chromadorea</taxon>
        <taxon>Rhabditida</taxon>
        <taxon>Rhabditina</taxon>
        <taxon>Rhabditomorpha</taxon>
        <taxon>Strongyloidea</taxon>
        <taxon>Ancylostomatidae</taxon>
        <taxon>Ancylostomatinae</taxon>
        <taxon>Ancylostoma</taxon>
    </lineage>
</organism>
<feature type="domain" description="CCHC-type" evidence="3">
    <location>
        <begin position="283"/>
        <end position="296"/>
    </location>
</feature>
<comment type="caution">
    <text evidence="4">The sequence shown here is derived from an EMBL/GenBank/DDBJ whole genome shotgun (WGS) entry which is preliminary data.</text>
</comment>
<name>A0A016UXB8_9BILA</name>
<dbReference type="PANTHER" id="PTHR33198">
    <property type="entry name" value="ANK_REP_REGION DOMAIN-CONTAINING PROTEIN-RELATED"/>
    <property type="match status" value="1"/>
</dbReference>
<dbReference type="STRING" id="53326.A0A016UXB8"/>
<accession>A0A016UXB8</accession>
<reference evidence="5" key="1">
    <citation type="journal article" date="2015" name="Nat. Genet.">
        <title>The genome and transcriptome of the zoonotic hookworm Ancylostoma ceylanicum identify infection-specific gene families.</title>
        <authorList>
            <person name="Schwarz E.M."/>
            <person name="Hu Y."/>
            <person name="Antoshechkin I."/>
            <person name="Miller M.M."/>
            <person name="Sternberg P.W."/>
            <person name="Aroian R.V."/>
        </authorList>
    </citation>
    <scope>NUCLEOTIDE SEQUENCE</scope>
    <source>
        <strain evidence="5">HY135</strain>
    </source>
</reference>
<evidence type="ECO:0000256" key="2">
    <source>
        <dbReference type="SAM" id="MobiDB-lite"/>
    </source>
</evidence>
<keyword evidence="1" id="KW-0862">Zinc</keyword>
<dbReference type="SUPFAM" id="SSF57756">
    <property type="entry name" value="Retrovirus zinc finger-like domains"/>
    <property type="match status" value="1"/>
</dbReference>
<dbReference type="EMBL" id="JARK01001361">
    <property type="protein sequence ID" value="EYC19103.1"/>
    <property type="molecule type" value="Genomic_DNA"/>
</dbReference>
<dbReference type="OrthoDB" id="5870213at2759"/>
<keyword evidence="1" id="KW-0863">Zinc-finger</keyword>
<dbReference type="Proteomes" id="UP000024635">
    <property type="component" value="Unassembled WGS sequence"/>
</dbReference>
<protein>
    <recommendedName>
        <fullName evidence="3">CCHC-type domain-containing protein</fullName>
    </recommendedName>
</protein>
<dbReference type="InterPro" id="IPR001878">
    <property type="entry name" value="Znf_CCHC"/>
</dbReference>
<dbReference type="GO" id="GO:0019899">
    <property type="term" value="F:enzyme binding"/>
    <property type="evidence" value="ECO:0007669"/>
    <property type="project" value="UniProtKB-ARBA"/>
</dbReference>
<evidence type="ECO:0000313" key="5">
    <source>
        <dbReference type="Proteomes" id="UP000024635"/>
    </source>
</evidence>